<organism evidence="3 4">
    <name type="scientific">Stachybotrys elegans</name>
    <dbReference type="NCBI Taxonomy" id="80388"/>
    <lineage>
        <taxon>Eukaryota</taxon>
        <taxon>Fungi</taxon>
        <taxon>Dikarya</taxon>
        <taxon>Ascomycota</taxon>
        <taxon>Pezizomycotina</taxon>
        <taxon>Sordariomycetes</taxon>
        <taxon>Hypocreomycetidae</taxon>
        <taxon>Hypocreales</taxon>
        <taxon>Stachybotryaceae</taxon>
        <taxon>Stachybotrys</taxon>
    </lineage>
</organism>
<keyword evidence="4" id="KW-1185">Reference proteome</keyword>
<reference evidence="3" key="1">
    <citation type="journal article" date="2021" name="Nat. Commun.">
        <title>Genetic determinants of endophytism in the Arabidopsis root mycobiome.</title>
        <authorList>
            <person name="Mesny F."/>
            <person name="Miyauchi S."/>
            <person name="Thiergart T."/>
            <person name="Pickel B."/>
            <person name="Atanasova L."/>
            <person name="Karlsson M."/>
            <person name="Huettel B."/>
            <person name="Barry K.W."/>
            <person name="Haridas S."/>
            <person name="Chen C."/>
            <person name="Bauer D."/>
            <person name="Andreopoulos W."/>
            <person name="Pangilinan J."/>
            <person name="LaButti K."/>
            <person name="Riley R."/>
            <person name="Lipzen A."/>
            <person name="Clum A."/>
            <person name="Drula E."/>
            <person name="Henrissat B."/>
            <person name="Kohler A."/>
            <person name="Grigoriev I.V."/>
            <person name="Martin F.M."/>
            <person name="Hacquard S."/>
        </authorList>
    </citation>
    <scope>NUCLEOTIDE SEQUENCE</scope>
    <source>
        <strain evidence="3">MPI-CAGE-CH-0235</strain>
    </source>
</reference>
<feature type="region of interest" description="Disordered" evidence="2">
    <location>
        <begin position="147"/>
        <end position="301"/>
    </location>
</feature>
<evidence type="ECO:0000313" key="3">
    <source>
        <dbReference type="EMBL" id="KAH7320968.1"/>
    </source>
</evidence>
<feature type="compositionally biased region" description="Basic and acidic residues" evidence="2">
    <location>
        <begin position="178"/>
        <end position="231"/>
    </location>
</feature>
<dbReference type="OrthoDB" id="4939498at2759"/>
<gene>
    <name evidence="3" type="ORF">B0I35DRAFT_407985</name>
</gene>
<evidence type="ECO:0000313" key="4">
    <source>
        <dbReference type="Proteomes" id="UP000813444"/>
    </source>
</evidence>
<dbReference type="AlphaFoldDB" id="A0A8K0SU37"/>
<sequence>MPLHQRQSGQFDRRPSISSSHHRRYASSSTTDEDIALPSEERDRALFDAYQRANTELNKIMADRDKLQVLYDQTIKKLSDSNKVVGDLKDQAQTFKEEIANLRQRNLDLTEASEKLKFENDTLTMAKTAIQAKYDNLRMRYEVLDDASPTNPMVSTIPERPKSSRSPGSGSGSGTSSGKKESREDRDRERDRDRDRDRDRERGRGRDKEKEKKEQEAEKHRLSRRFEKERPPLTNQRSSYQEGWGPSGRSTSTTRNRQKAAPPARIQPPSGPYQQQAPSAKTPRTTTDPYGTSNYSGSYTYDDVQYGEGDFEDGNYHMHPLSR</sequence>
<dbReference type="EMBL" id="JAGPNK010000005">
    <property type="protein sequence ID" value="KAH7320968.1"/>
    <property type="molecule type" value="Genomic_DNA"/>
</dbReference>
<evidence type="ECO:0000256" key="1">
    <source>
        <dbReference type="SAM" id="Coils"/>
    </source>
</evidence>
<keyword evidence="1" id="KW-0175">Coiled coil</keyword>
<feature type="compositionally biased region" description="Polar residues" evidence="2">
    <location>
        <begin position="1"/>
        <end position="10"/>
    </location>
</feature>
<comment type="caution">
    <text evidence="3">The sequence shown here is derived from an EMBL/GenBank/DDBJ whole genome shotgun (WGS) entry which is preliminary data.</text>
</comment>
<dbReference type="Proteomes" id="UP000813444">
    <property type="component" value="Unassembled WGS sequence"/>
</dbReference>
<evidence type="ECO:0000256" key="2">
    <source>
        <dbReference type="SAM" id="MobiDB-lite"/>
    </source>
</evidence>
<accession>A0A8K0SU37</accession>
<proteinExistence type="predicted"/>
<feature type="compositionally biased region" description="Low complexity" evidence="2">
    <location>
        <begin position="290"/>
        <end position="301"/>
    </location>
</feature>
<feature type="coiled-coil region" evidence="1">
    <location>
        <begin position="50"/>
        <end position="119"/>
    </location>
</feature>
<feature type="compositionally biased region" description="Polar residues" evidence="2">
    <location>
        <begin position="272"/>
        <end position="289"/>
    </location>
</feature>
<name>A0A8K0SU37_9HYPO</name>
<protein>
    <submittedName>
        <fullName evidence="3">Uncharacterized protein</fullName>
    </submittedName>
</protein>
<feature type="region of interest" description="Disordered" evidence="2">
    <location>
        <begin position="1"/>
        <end position="39"/>
    </location>
</feature>